<feature type="region of interest" description="Disordered" evidence="1">
    <location>
        <begin position="76"/>
        <end position="113"/>
    </location>
</feature>
<evidence type="ECO:0000256" key="2">
    <source>
        <dbReference type="SAM" id="SignalP"/>
    </source>
</evidence>
<feature type="compositionally biased region" description="Low complexity" evidence="1">
    <location>
        <begin position="80"/>
        <end position="90"/>
    </location>
</feature>
<evidence type="ECO:0000313" key="4">
    <source>
        <dbReference type="EMBL" id="JAG20712.1"/>
    </source>
</evidence>
<name>A0A0A9XJ17_LYGHE</name>
<evidence type="ECO:0000313" key="3">
    <source>
        <dbReference type="EMBL" id="JAG20711.1"/>
    </source>
</evidence>
<keyword evidence="2" id="KW-0732">Signal</keyword>
<evidence type="ECO:0000256" key="1">
    <source>
        <dbReference type="SAM" id="MobiDB-lite"/>
    </source>
</evidence>
<reference evidence="4" key="1">
    <citation type="journal article" date="2014" name="PLoS ONE">
        <title>Transcriptome-Based Identification of ABC Transporters in the Western Tarnished Plant Bug Lygus hesperus.</title>
        <authorList>
            <person name="Hull J.J."/>
            <person name="Chaney K."/>
            <person name="Geib S.M."/>
            <person name="Fabrick J.A."/>
            <person name="Brent C.S."/>
            <person name="Walsh D."/>
            <person name="Lavine L.C."/>
        </authorList>
    </citation>
    <scope>NUCLEOTIDE SEQUENCE</scope>
</reference>
<feature type="signal peptide" evidence="2">
    <location>
        <begin position="1"/>
        <end position="21"/>
    </location>
</feature>
<organism evidence="4">
    <name type="scientific">Lygus hesperus</name>
    <name type="common">Western plant bug</name>
    <dbReference type="NCBI Taxonomy" id="30085"/>
    <lineage>
        <taxon>Eukaryota</taxon>
        <taxon>Metazoa</taxon>
        <taxon>Ecdysozoa</taxon>
        <taxon>Arthropoda</taxon>
        <taxon>Hexapoda</taxon>
        <taxon>Insecta</taxon>
        <taxon>Pterygota</taxon>
        <taxon>Neoptera</taxon>
        <taxon>Paraneoptera</taxon>
        <taxon>Hemiptera</taxon>
        <taxon>Heteroptera</taxon>
        <taxon>Panheteroptera</taxon>
        <taxon>Cimicomorpha</taxon>
        <taxon>Miridae</taxon>
        <taxon>Mirini</taxon>
        <taxon>Lygus</taxon>
    </lineage>
</organism>
<protein>
    <submittedName>
        <fullName evidence="4">Ubiquitin fusion degradation protein 4</fullName>
    </submittedName>
</protein>
<dbReference type="EMBL" id="GBHO01022893">
    <property type="protein sequence ID" value="JAG20711.1"/>
    <property type="molecule type" value="Transcribed_RNA"/>
</dbReference>
<feature type="compositionally biased region" description="Basic and acidic residues" evidence="1">
    <location>
        <begin position="47"/>
        <end position="56"/>
    </location>
</feature>
<feature type="region of interest" description="Disordered" evidence="1">
    <location>
        <begin position="44"/>
        <end position="64"/>
    </location>
</feature>
<gene>
    <name evidence="4" type="primary">UFD4_1</name>
    <name evidence="3" type="synonym">UFD4_0</name>
    <name evidence="3" type="ORF">CM83_5822</name>
    <name evidence="4" type="ORF">CM83_5823</name>
</gene>
<dbReference type="AlphaFoldDB" id="A0A0A9XJ17"/>
<sequence length="113" mass="12336">FFCTILSLLLVPPSLHPVCETAYNFAHVRTNTFAQRLSKQATNVSLERQKTNRETQNHQVNTADTVPSVEGAIGKRAEKSASTAARASTAVENVGELGKPHRYTTRSQVLGRG</sequence>
<reference evidence="4" key="2">
    <citation type="submission" date="2014-07" db="EMBL/GenBank/DDBJ databases">
        <authorList>
            <person name="Hull J."/>
        </authorList>
    </citation>
    <scope>NUCLEOTIDE SEQUENCE</scope>
</reference>
<feature type="non-terminal residue" evidence="4">
    <location>
        <position position="1"/>
    </location>
</feature>
<accession>A0A0A9XJ17</accession>
<proteinExistence type="predicted"/>
<dbReference type="EMBL" id="GBHO01022892">
    <property type="protein sequence ID" value="JAG20712.1"/>
    <property type="molecule type" value="Transcribed_RNA"/>
</dbReference>
<feature type="chain" id="PRO_5007389841" evidence="2">
    <location>
        <begin position="22"/>
        <end position="113"/>
    </location>
</feature>